<sequence>MFYQGCRNKVSDNAVNFIESFHRRCGDKEFKCSSWCPYDKFGHVCDVSFQHPIKICFVGYRDTTRDQ</sequence>
<dbReference type="PANTHER" id="PTHR47666:SF1">
    <property type="entry name" value="PROTEIN VASCULAR ASSOCIATED DEATH 1, CHLOROPLASTIC"/>
    <property type="match status" value="1"/>
</dbReference>
<reference evidence="1 2" key="1">
    <citation type="submission" date="2019-06" db="EMBL/GenBank/DDBJ databases">
        <title>WGS assembly of Gossypium darwinii.</title>
        <authorList>
            <person name="Chen Z.J."/>
            <person name="Sreedasyam A."/>
            <person name="Ando A."/>
            <person name="Song Q."/>
            <person name="De L."/>
            <person name="Hulse-Kemp A."/>
            <person name="Ding M."/>
            <person name="Ye W."/>
            <person name="Kirkbride R."/>
            <person name="Jenkins J."/>
            <person name="Plott C."/>
            <person name="Lovell J."/>
            <person name="Lin Y.-M."/>
            <person name="Vaughn R."/>
            <person name="Liu B."/>
            <person name="Li W."/>
            <person name="Simpson S."/>
            <person name="Scheffler B."/>
            <person name="Saski C."/>
            <person name="Grover C."/>
            <person name="Hu G."/>
            <person name="Conover J."/>
            <person name="Carlson J."/>
            <person name="Shu S."/>
            <person name="Boston L."/>
            <person name="Williams M."/>
            <person name="Peterson D."/>
            <person name="Mcgee K."/>
            <person name="Jones D."/>
            <person name="Wendel J."/>
            <person name="Stelly D."/>
            <person name="Grimwood J."/>
            <person name="Schmutz J."/>
        </authorList>
    </citation>
    <scope>NUCLEOTIDE SEQUENCE [LARGE SCALE GENOMIC DNA]</scope>
    <source>
        <strain evidence="1">1808015.09</strain>
    </source>
</reference>
<evidence type="ECO:0000313" key="2">
    <source>
        <dbReference type="Proteomes" id="UP000323506"/>
    </source>
</evidence>
<dbReference type="Proteomes" id="UP000323506">
    <property type="component" value="Chromosome D12"/>
</dbReference>
<proteinExistence type="predicted"/>
<protein>
    <recommendedName>
        <fullName evidence="3">VASt domain-containing protein</fullName>
    </recommendedName>
</protein>
<organism evidence="1 2">
    <name type="scientific">Gossypium darwinii</name>
    <name type="common">Darwin's cotton</name>
    <name type="synonym">Gossypium barbadense var. darwinii</name>
    <dbReference type="NCBI Taxonomy" id="34276"/>
    <lineage>
        <taxon>Eukaryota</taxon>
        <taxon>Viridiplantae</taxon>
        <taxon>Streptophyta</taxon>
        <taxon>Embryophyta</taxon>
        <taxon>Tracheophyta</taxon>
        <taxon>Spermatophyta</taxon>
        <taxon>Magnoliopsida</taxon>
        <taxon>eudicotyledons</taxon>
        <taxon>Gunneridae</taxon>
        <taxon>Pentapetalae</taxon>
        <taxon>rosids</taxon>
        <taxon>malvids</taxon>
        <taxon>Malvales</taxon>
        <taxon>Malvaceae</taxon>
        <taxon>Malvoideae</taxon>
        <taxon>Gossypium</taxon>
    </lineage>
</organism>
<gene>
    <name evidence="1" type="ORF">ES288_D12G121200v1</name>
</gene>
<accession>A0A5D2A7B3</accession>
<dbReference type="EMBL" id="CM017712">
    <property type="protein sequence ID" value="TYG40776.1"/>
    <property type="molecule type" value="Genomic_DNA"/>
</dbReference>
<dbReference type="PANTHER" id="PTHR47666">
    <property type="entry name" value="PROTEIN VASCULAR ASSOCIATED DEATH 1, CHLOROPLASTIC"/>
    <property type="match status" value="1"/>
</dbReference>
<dbReference type="GO" id="GO:0043069">
    <property type="term" value="P:negative regulation of programmed cell death"/>
    <property type="evidence" value="ECO:0007669"/>
    <property type="project" value="TreeGrafter"/>
</dbReference>
<dbReference type="EMBL" id="CM017712">
    <property type="protein sequence ID" value="TYG40777.1"/>
    <property type="molecule type" value="Genomic_DNA"/>
</dbReference>
<evidence type="ECO:0008006" key="3">
    <source>
        <dbReference type="Google" id="ProtNLM"/>
    </source>
</evidence>
<name>A0A5D2A7B3_GOSDA</name>
<dbReference type="AlphaFoldDB" id="A0A5D2A7B3"/>
<evidence type="ECO:0000313" key="1">
    <source>
        <dbReference type="EMBL" id="TYG40777.1"/>
    </source>
</evidence>
<keyword evidence="2" id="KW-1185">Reference proteome</keyword>